<evidence type="ECO:0000313" key="4">
    <source>
        <dbReference type="RefSeq" id="XP_021800125.1"/>
    </source>
</evidence>
<evidence type="ECO:0000256" key="2">
    <source>
        <dbReference type="PROSITE-ProRule" id="PRU00708"/>
    </source>
</evidence>
<dbReference type="PANTHER" id="PTHR47926:SF347">
    <property type="entry name" value="PENTATRICOPEPTIDE REPEAT-CONTAINING PROTEIN"/>
    <property type="match status" value="1"/>
</dbReference>
<dbReference type="Pfam" id="PF20431">
    <property type="entry name" value="E_motif"/>
    <property type="match status" value="1"/>
</dbReference>
<reference evidence="4" key="1">
    <citation type="submission" date="2025-08" db="UniProtKB">
        <authorList>
            <consortium name="RefSeq"/>
        </authorList>
    </citation>
    <scope>IDENTIFICATION</scope>
</reference>
<dbReference type="InterPro" id="IPR046960">
    <property type="entry name" value="PPR_At4g14850-like_plant"/>
</dbReference>
<keyword evidence="3" id="KW-1185">Reference proteome</keyword>
<dbReference type="AlphaFoldDB" id="A0A6P5R560"/>
<dbReference type="Proteomes" id="UP000515124">
    <property type="component" value="Unplaced"/>
</dbReference>
<dbReference type="InterPro" id="IPR011990">
    <property type="entry name" value="TPR-like_helical_dom_sf"/>
</dbReference>
<accession>A0A6P5R560</accession>
<dbReference type="GO" id="GO:0003723">
    <property type="term" value="F:RNA binding"/>
    <property type="evidence" value="ECO:0007669"/>
    <property type="project" value="InterPro"/>
</dbReference>
<feature type="repeat" description="PPR" evidence="2">
    <location>
        <begin position="231"/>
        <end position="265"/>
    </location>
</feature>
<dbReference type="Gramene" id="Pav_sc0003823.1_g090.1.mk:mrna">
    <property type="protein sequence ID" value="Pav_sc0003823.1_g090.1.mk:CDS:1"/>
    <property type="gene ID" value="Pav_sc0003823.1_g090.1.mk"/>
</dbReference>
<dbReference type="FunFam" id="1.25.40.10:FF:000343">
    <property type="entry name" value="Pentatricopeptide repeat-containing protein At3g58590"/>
    <property type="match status" value="2"/>
</dbReference>
<dbReference type="GO" id="GO:0009451">
    <property type="term" value="P:RNA modification"/>
    <property type="evidence" value="ECO:0007669"/>
    <property type="project" value="InterPro"/>
</dbReference>
<dbReference type="GeneID" id="110744458"/>
<dbReference type="NCBIfam" id="TIGR00756">
    <property type="entry name" value="PPR"/>
    <property type="match status" value="2"/>
</dbReference>
<dbReference type="KEGG" id="pavi:110744458"/>
<gene>
    <name evidence="4" type="primary">LOC110744458</name>
</gene>
<dbReference type="InterPro" id="IPR046848">
    <property type="entry name" value="E_motif"/>
</dbReference>
<dbReference type="Pfam" id="PF13041">
    <property type="entry name" value="PPR_2"/>
    <property type="match status" value="2"/>
</dbReference>
<dbReference type="InterPro" id="IPR002885">
    <property type="entry name" value="PPR_rpt"/>
</dbReference>
<proteinExistence type="predicted"/>
<feature type="repeat" description="PPR" evidence="2">
    <location>
        <begin position="332"/>
        <end position="366"/>
    </location>
</feature>
<feature type="repeat" description="PPR" evidence="2">
    <location>
        <begin position="536"/>
        <end position="570"/>
    </location>
</feature>
<dbReference type="RefSeq" id="XP_021800125.1">
    <property type="nucleotide sequence ID" value="XM_021944433.1"/>
</dbReference>
<protein>
    <submittedName>
        <fullName evidence="4">Pentatricopeptide repeat-containing protein At2g33680-like</fullName>
    </submittedName>
</protein>
<dbReference type="FunFam" id="1.25.40.10:FF:001093">
    <property type="entry name" value="Pentatricopeptide repeat-containing protein At2g34400"/>
    <property type="match status" value="1"/>
</dbReference>
<name>A0A6P5R560_PRUAV</name>
<dbReference type="PANTHER" id="PTHR47926">
    <property type="entry name" value="PENTATRICOPEPTIDE REPEAT-CONTAINING PROTEIN"/>
    <property type="match status" value="1"/>
</dbReference>
<dbReference type="Pfam" id="PF01535">
    <property type="entry name" value="PPR"/>
    <property type="match status" value="6"/>
</dbReference>
<evidence type="ECO:0000313" key="3">
    <source>
        <dbReference type="Proteomes" id="UP000515124"/>
    </source>
</evidence>
<organism evidence="3 4">
    <name type="scientific">Prunus avium</name>
    <name type="common">Cherry</name>
    <name type="synonym">Cerasus avium</name>
    <dbReference type="NCBI Taxonomy" id="42229"/>
    <lineage>
        <taxon>Eukaryota</taxon>
        <taxon>Viridiplantae</taxon>
        <taxon>Streptophyta</taxon>
        <taxon>Embryophyta</taxon>
        <taxon>Tracheophyta</taxon>
        <taxon>Spermatophyta</taxon>
        <taxon>Magnoliopsida</taxon>
        <taxon>eudicotyledons</taxon>
        <taxon>Gunneridae</taxon>
        <taxon>Pentapetalae</taxon>
        <taxon>rosids</taxon>
        <taxon>fabids</taxon>
        <taxon>Rosales</taxon>
        <taxon>Rosaceae</taxon>
        <taxon>Amygdaloideae</taxon>
        <taxon>Amygdaleae</taxon>
        <taxon>Prunus</taxon>
    </lineage>
</organism>
<dbReference type="Gene3D" id="1.25.40.10">
    <property type="entry name" value="Tetratricopeptide repeat domain"/>
    <property type="match status" value="5"/>
</dbReference>
<dbReference type="SMR" id="A0A6P5R560"/>
<dbReference type="PROSITE" id="PS51375">
    <property type="entry name" value="PPR"/>
    <property type="match status" value="3"/>
</dbReference>
<sequence>MDTLLSTTLLPALYVTQRSFPPLNYSCSNSSSNSLTYTRNPKPTALHFSTNSTLSASQEQHTVFFSDWPHLLQLSIGSKNLMLGQAIHAFLIKCDCQNDTFQGNNLVNLYSKFKRLDDAQHVFDEMLVRSTITWTSLMKGYADIGDFESVFQIAHDMFCSEEKFNEHTCSVLLEVCSSLEDWRFGEEVHCFVVKSGLQENVFVATSLVSMYSRSGCLGDAEKVFSNMDYKDVRCLNYMILEYGKAGCGEKAMGVFIDLLNSGLEPNDYTFTNLISACSGDVGAHQGLQLHGLAIKYGIMGETSIGNAALTMYGKHGMVEEAETMFYVLDERNLISWTALLSMYVKNGHADMALKVFLEILYLGIGFDSSCLSTVLDSCSECRNLELGHQIHASVIKLGFCSGVNVGTALIDIYAKCGNLQSARRVFDSLPAKSTASFNAVLVGFMESQRDLEADPMVLFSQLRLAGINPDFITYSRLLSLAADEACLYRGKGLHAYTIKAGFEANSTVGNAVITMYAKCGSIEDANQMFNGMNTRDCVSWNAIISAYALHGEGNRALSLFEEMKEEGFAPDEITLLAILQACSYTGLWETGLRLFNEMESKYGAKSGIEHFACMVDLLGRSENFSEAIDFINRSPFPDSPMLWRTLVNVCMLLGNLTFGKLAAKCLLELEPGEAGSYILVSNMYARGGMFDDAAKFRTIMNDLKVNKEAGCSWIEVDNKFHYFVASDMDHPNSAEIYAKLNLLKVEIHQTCKERSTSI</sequence>
<evidence type="ECO:0000256" key="1">
    <source>
        <dbReference type="ARBA" id="ARBA00022737"/>
    </source>
</evidence>
<keyword evidence="1" id="KW-0677">Repeat</keyword>